<gene>
    <name evidence="3" type="ORF">AVDCRST_MAG41-1489</name>
</gene>
<keyword evidence="2" id="KW-0812">Transmembrane</keyword>
<accession>A0A6J4I1Q0</accession>
<evidence type="ECO:0000256" key="1">
    <source>
        <dbReference type="SAM" id="MobiDB-lite"/>
    </source>
</evidence>
<organism evidence="3">
    <name type="scientific">uncultured Mycobacteriales bacterium</name>
    <dbReference type="NCBI Taxonomy" id="581187"/>
    <lineage>
        <taxon>Bacteria</taxon>
        <taxon>Bacillati</taxon>
        <taxon>Actinomycetota</taxon>
        <taxon>Actinomycetes</taxon>
        <taxon>Mycobacteriales</taxon>
        <taxon>environmental samples</taxon>
    </lineage>
</organism>
<reference evidence="3" key="1">
    <citation type="submission" date="2020-02" db="EMBL/GenBank/DDBJ databases">
        <authorList>
            <person name="Meier V. D."/>
        </authorList>
    </citation>
    <scope>NUCLEOTIDE SEQUENCE</scope>
    <source>
        <strain evidence="3">AVDCRST_MAG41</strain>
    </source>
</reference>
<dbReference type="EMBL" id="CADCTP010000128">
    <property type="protein sequence ID" value="CAA9239818.1"/>
    <property type="molecule type" value="Genomic_DNA"/>
</dbReference>
<protein>
    <submittedName>
        <fullName evidence="3">Uncharacterized protein</fullName>
    </submittedName>
</protein>
<sequence>MTDPTLSRTDHSATAEKSNIQLTWKDFSTAVHGTAVGTNGLLAAVSTGLAVWADGLGRWVLCGLAAVLLVLFVGQVVVGSIRARQRERARLAEERHRTELTALREESAAAQQEAVEAREEAARTAERAAGHAAEATAERARTQALHSRHGAALTALHDMWLGYPAPYTDDVELTYLVGADTGGDRVVEHRRTTPEPGSSLPFLQGRLTTPTQLDADAVSLADVEMVTRSEDDRTAIRQIALSEAPGLLRCMFVFRPAITEPVSWYARYRMPGMWDVLRDTGHDRLTWTPSPRVEDPERSTLIRLVVNFDFPPDAGEDVFVRDQDNHELKRLTGPDGSLRYRWETEAPRPERYGWDLWWARPLEGRRAR</sequence>
<feature type="compositionally biased region" description="Basic and acidic residues" evidence="1">
    <location>
        <begin position="116"/>
        <end position="129"/>
    </location>
</feature>
<evidence type="ECO:0000313" key="3">
    <source>
        <dbReference type="EMBL" id="CAA9239818.1"/>
    </source>
</evidence>
<feature type="transmembrane region" description="Helical" evidence="2">
    <location>
        <begin position="56"/>
        <end position="81"/>
    </location>
</feature>
<keyword evidence="2" id="KW-1133">Transmembrane helix</keyword>
<name>A0A6J4I1Q0_9ACTN</name>
<dbReference type="AlphaFoldDB" id="A0A6J4I1Q0"/>
<feature type="region of interest" description="Disordered" evidence="1">
    <location>
        <begin position="116"/>
        <end position="136"/>
    </location>
</feature>
<proteinExistence type="predicted"/>
<evidence type="ECO:0000256" key="2">
    <source>
        <dbReference type="SAM" id="Phobius"/>
    </source>
</evidence>
<keyword evidence="2" id="KW-0472">Membrane</keyword>